<feature type="transmembrane region" description="Helical" evidence="6">
    <location>
        <begin position="138"/>
        <end position="159"/>
    </location>
</feature>
<evidence type="ECO:0000256" key="1">
    <source>
        <dbReference type="ARBA" id="ARBA00004651"/>
    </source>
</evidence>
<proteinExistence type="predicted"/>
<protein>
    <recommendedName>
        <fullName evidence="9">Polysaccharide biosynthesis protein C-terminal domain-containing protein</fullName>
    </recommendedName>
</protein>
<feature type="transmembrane region" description="Helical" evidence="6">
    <location>
        <begin position="330"/>
        <end position="351"/>
    </location>
</feature>
<dbReference type="InterPro" id="IPR050833">
    <property type="entry name" value="Poly_Biosynth_Transport"/>
</dbReference>
<dbReference type="InParanoid" id="A0A0D2JBY0"/>
<sequence>MAVNFAVALASVPIQVHYLGKTGLGVWLLLMNMWAFMLLLDLGVSQSLARHVADDLVRDDIDSLGKSVSTSLAMYSVLALAAILIYLVLAFNLDRFFNIPPDFLDSATWAMLPLCAVTVFSLPAKIFEALLFAREELYIYQSVVMTTVLARLGLIWLFLHQGWGLLGVGLSFALAGFCEFAMTGYFSLRGMHASAWLRVSWDWARARKMIIYARDALLIQLGLIARAQLPVLILGILSTPVALAYFGVAMRLTTHAVSLSTVVARAVQPKLSLLKAGDKDEDMVRLLKRSTLYASYFAGFLGLGLYFLSEPFLVLWLGEGFVKSAKVVRILVVPLVMLMSLGPSEAVLFSIKRHGFTGILNLIEIAIMGLVIFGLVQEKGDIGAAIGLGLALLLLRPWVLPWYVCRKTGVRLGEFWLQGILRAWLPLLLIAPLLGFFLHTWPVHGWFGFVAVCLGLGLLCGLVFIFVVMGPVERSFWLQKLSFF</sequence>
<feature type="transmembrane region" description="Helical" evidence="6">
    <location>
        <begin position="358"/>
        <end position="376"/>
    </location>
</feature>
<evidence type="ECO:0000313" key="7">
    <source>
        <dbReference type="EMBL" id="KIX13286.1"/>
    </source>
</evidence>
<name>A0A0D2JBY0_9BACT</name>
<evidence type="ECO:0000256" key="6">
    <source>
        <dbReference type="SAM" id="Phobius"/>
    </source>
</evidence>
<comment type="caution">
    <text evidence="7">The sequence shown here is derived from an EMBL/GenBank/DDBJ whole genome shotgun (WGS) entry which is preliminary data.</text>
</comment>
<dbReference type="PANTHER" id="PTHR30250:SF26">
    <property type="entry name" value="PSMA PROTEIN"/>
    <property type="match status" value="1"/>
</dbReference>
<gene>
    <name evidence="7" type="ORF">X474_15010</name>
</gene>
<keyword evidence="3 6" id="KW-0812">Transmembrane</keyword>
<feature type="transmembrane region" description="Helical" evidence="6">
    <location>
        <begin position="111"/>
        <end position="131"/>
    </location>
</feature>
<feature type="transmembrane region" description="Helical" evidence="6">
    <location>
        <begin position="382"/>
        <end position="403"/>
    </location>
</feature>
<evidence type="ECO:0000256" key="4">
    <source>
        <dbReference type="ARBA" id="ARBA00022989"/>
    </source>
</evidence>
<keyword evidence="8" id="KW-1185">Reference proteome</keyword>
<comment type="subcellular location">
    <subcellularLocation>
        <location evidence="1">Cell membrane</location>
        <topology evidence="1">Multi-pass membrane protein</topology>
    </subcellularLocation>
</comment>
<feature type="transmembrane region" description="Helical" evidence="6">
    <location>
        <begin position="165"/>
        <end position="188"/>
    </location>
</feature>
<evidence type="ECO:0000256" key="5">
    <source>
        <dbReference type="ARBA" id="ARBA00023136"/>
    </source>
</evidence>
<keyword evidence="4 6" id="KW-1133">Transmembrane helix</keyword>
<feature type="transmembrane region" description="Helical" evidence="6">
    <location>
        <begin position="445"/>
        <end position="470"/>
    </location>
</feature>
<evidence type="ECO:0000256" key="2">
    <source>
        <dbReference type="ARBA" id="ARBA00022475"/>
    </source>
</evidence>
<feature type="transmembrane region" description="Helical" evidence="6">
    <location>
        <begin position="72"/>
        <end position="91"/>
    </location>
</feature>
<dbReference type="STRING" id="1429043.X474_15010"/>
<accession>A0A0D2JBY0</accession>
<organism evidence="7 8">
    <name type="scientific">Dethiosulfatarculus sandiegensis</name>
    <dbReference type="NCBI Taxonomy" id="1429043"/>
    <lineage>
        <taxon>Bacteria</taxon>
        <taxon>Pseudomonadati</taxon>
        <taxon>Thermodesulfobacteriota</taxon>
        <taxon>Desulfarculia</taxon>
        <taxon>Desulfarculales</taxon>
        <taxon>Desulfarculaceae</taxon>
        <taxon>Dethiosulfatarculus</taxon>
    </lineage>
</organism>
<evidence type="ECO:0008006" key="9">
    <source>
        <dbReference type="Google" id="ProtNLM"/>
    </source>
</evidence>
<keyword evidence="5 6" id="KW-0472">Membrane</keyword>
<dbReference type="EMBL" id="AZAC01000017">
    <property type="protein sequence ID" value="KIX13286.1"/>
    <property type="molecule type" value="Genomic_DNA"/>
</dbReference>
<dbReference type="Proteomes" id="UP000032233">
    <property type="component" value="Unassembled WGS sequence"/>
</dbReference>
<evidence type="ECO:0000313" key="8">
    <source>
        <dbReference type="Proteomes" id="UP000032233"/>
    </source>
</evidence>
<feature type="transmembrane region" description="Helical" evidence="6">
    <location>
        <begin position="24"/>
        <end position="44"/>
    </location>
</feature>
<feature type="transmembrane region" description="Helical" evidence="6">
    <location>
        <begin position="231"/>
        <end position="250"/>
    </location>
</feature>
<dbReference type="PANTHER" id="PTHR30250">
    <property type="entry name" value="PST FAMILY PREDICTED COLANIC ACID TRANSPORTER"/>
    <property type="match status" value="1"/>
</dbReference>
<reference evidence="7 8" key="1">
    <citation type="submission" date="2013-11" db="EMBL/GenBank/DDBJ databases">
        <title>Metagenomic analysis of a methanogenic consortium involved in long chain n-alkane degradation.</title>
        <authorList>
            <person name="Davidova I.A."/>
            <person name="Callaghan A.V."/>
            <person name="Wawrik B."/>
            <person name="Pruitt S."/>
            <person name="Marks C."/>
            <person name="Duncan K.E."/>
            <person name="Suflita J.M."/>
        </authorList>
    </citation>
    <scope>NUCLEOTIDE SEQUENCE [LARGE SCALE GENOMIC DNA]</scope>
    <source>
        <strain evidence="7 8">SPR</strain>
    </source>
</reference>
<feature type="transmembrane region" description="Helical" evidence="6">
    <location>
        <begin position="293"/>
        <end position="318"/>
    </location>
</feature>
<feature type="transmembrane region" description="Helical" evidence="6">
    <location>
        <begin position="415"/>
        <end position="439"/>
    </location>
</feature>
<keyword evidence="2" id="KW-1003">Cell membrane</keyword>
<dbReference type="AlphaFoldDB" id="A0A0D2JBY0"/>
<evidence type="ECO:0000256" key="3">
    <source>
        <dbReference type="ARBA" id="ARBA00022692"/>
    </source>
</evidence>
<dbReference type="GO" id="GO:0005886">
    <property type="term" value="C:plasma membrane"/>
    <property type="evidence" value="ECO:0007669"/>
    <property type="project" value="UniProtKB-SubCell"/>
</dbReference>